<sequence length="284" mass="31482">MTKEQGYLFPLVNIGTFPYRLYINVNTFHSIVRGMRGAMKREAMVDRVEQKNGRVVVLTDSGEEIDWLRGRLKDAGFSPLCVVNEEDLLEAASMPGVGLFLLMGEAMEGALPEILFGIGASRAATAPVVVLTRSRGVLETPRVSVFDVDDFLVSPWNAEEVVARVSTLCGRKSLRRNAKPHGLYGFQLVRSRLAVEYASREAIMTPSEFEIARVLVRHLDTPVSRQQLPQGPRCNGELGASRSLDALVSRVRKKLASIVAGEFRVRSLYGVGYTLERAHNRHGK</sequence>
<dbReference type="EMBL" id="CP023284">
    <property type="protein sequence ID" value="ATA53731.1"/>
    <property type="molecule type" value="Genomic_DNA"/>
</dbReference>
<reference evidence="4 5" key="1">
    <citation type="submission" date="2017-09" db="EMBL/GenBank/DDBJ databases">
        <title>The diverse metabolic capabilities of V. boronicumulans make it an excellent choice for continued studies on novel biodegradation.</title>
        <authorList>
            <person name="Sun S."/>
        </authorList>
    </citation>
    <scope>NUCLEOTIDE SEQUENCE [LARGE SCALE GENOMIC DNA]</scope>
    <source>
        <strain evidence="4 5">J1</strain>
    </source>
</reference>
<dbReference type="KEGG" id="vbo:CKY39_11275"/>
<dbReference type="InterPro" id="IPR001867">
    <property type="entry name" value="OmpR/PhoB-type_DNA-bd"/>
</dbReference>
<protein>
    <recommendedName>
        <fullName evidence="3">OmpR/PhoB-type domain-containing protein</fullName>
    </recommendedName>
</protein>
<organism evidence="4 5">
    <name type="scientific">Variovorax boronicumulans</name>
    <dbReference type="NCBI Taxonomy" id="436515"/>
    <lineage>
        <taxon>Bacteria</taxon>
        <taxon>Pseudomonadati</taxon>
        <taxon>Pseudomonadota</taxon>
        <taxon>Betaproteobacteria</taxon>
        <taxon>Burkholderiales</taxon>
        <taxon>Comamonadaceae</taxon>
        <taxon>Variovorax</taxon>
    </lineage>
</organism>
<dbReference type="InterPro" id="IPR011006">
    <property type="entry name" value="CheY-like_superfamily"/>
</dbReference>
<feature type="domain" description="OmpR/PhoB-type" evidence="3">
    <location>
        <begin position="171"/>
        <end position="277"/>
    </location>
</feature>
<dbReference type="GO" id="GO:0000160">
    <property type="term" value="P:phosphorelay signal transduction system"/>
    <property type="evidence" value="ECO:0007669"/>
    <property type="project" value="InterPro"/>
</dbReference>
<dbReference type="SUPFAM" id="SSF52172">
    <property type="entry name" value="CheY-like"/>
    <property type="match status" value="1"/>
</dbReference>
<dbReference type="SUPFAM" id="SSF46894">
    <property type="entry name" value="C-terminal effector domain of the bipartite response regulators"/>
    <property type="match status" value="1"/>
</dbReference>
<evidence type="ECO:0000313" key="4">
    <source>
        <dbReference type="EMBL" id="ATA53731.1"/>
    </source>
</evidence>
<gene>
    <name evidence="4" type="ORF">CKY39_11275</name>
</gene>
<dbReference type="Pfam" id="PF00486">
    <property type="entry name" value="Trans_reg_C"/>
    <property type="match status" value="1"/>
</dbReference>
<proteinExistence type="predicted"/>
<evidence type="ECO:0000256" key="1">
    <source>
        <dbReference type="ARBA" id="ARBA00023125"/>
    </source>
</evidence>
<feature type="DNA-binding region" description="OmpR/PhoB-type" evidence="2">
    <location>
        <begin position="171"/>
        <end position="277"/>
    </location>
</feature>
<dbReference type="SMART" id="SM00862">
    <property type="entry name" value="Trans_reg_C"/>
    <property type="match status" value="1"/>
</dbReference>
<dbReference type="Proteomes" id="UP000217154">
    <property type="component" value="Chromosome"/>
</dbReference>
<dbReference type="PROSITE" id="PS51755">
    <property type="entry name" value="OMPR_PHOB"/>
    <property type="match status" value="1"/>
</dbReference>
<dbReference type="GO" id="GO:0003677">
    <property type="term" value="F:DNA binding"/>
    <property type="evidence" value="ECO:0007669"/>
    <property type="project" value="UniProtKB-UniRule"/>
</dbReference>
<dbReference type="InterPro" id="IPR016032">
    <property type="entry name" value="Sig_transdc_resp-reg_C-effctor"/>
</dbReference>
<dbReference type="Gene3D" id="1.10.10.10">
    <property type="entry name" value="Winged helix-like DNA-binding domain superfamily/Winged helix DNA-binding domain"/>
    <property type="match status" value="1"/>
</dbReference>
<dbReference type="GO" id="GO:0006355">
    <property type="term" value="P:regulation of DNA-templated transcription"/>
    <property type="evidence" value="ECO:0007669"/>
    <property type="project" value="InterPro"/>
</dbReference>
<evidence type="ECO:0000256" key="2">
    <source>
        <dbReference type="PROSITE-ProRule" id="PRU01091"/>
    </source>
</evidence>
<keyword evidence="1 2" id="KW-0238">DNA-binding</keyword>
<evidence type="ECO:0000313" key="5">
    <source>
        <dbReference type="Proteomes" id="UP000217154"/>
    </source>
</evidence>
<name>A0A250DHW9_9BURK</name>
<dbReference type="RefSeq" id="WP_095744502.1">
    <property type="nucleotide sequence ID" value="NZ_CP023284.1"/>
</dbReference>
<evidence type="ECO:0000259" key="3">
    <source>
        <dbReference type="PROSITE" id="PS51755"/>
    </source>
</evidence>
<accession>A0A250DHW9</accession>
<dbReference type="AlphaFoldDB" id="A0A250DHW9"/>
<dbReference type="InterPro" id="IPR036388">
    <property type="entry name" value="WH-like_DNA-bd_sf"/>
</dbReference>